<evidence type="ECO:0000256" key="1">
    <source>
        <dbReference type="SAM" id="Phobius"/>
    </source>
</evidence>
<dbReference type="Proteomes" id="UP001144352">
    <property type="component" value="Unassembled WGS sequence"/>
</dbReference>
<proteinExistence type="predicted"/>
<keyword evidence="3" id="KW-1185">Reference proteome</keyword>
<feature type="transmembrane region" description="Helical" evidence="1">
    <location>
        <begin position="40"/>
        <end position="59"/>
    </location>
</feature>
<evidence type="ECO:0000313" key="2">
    <source>
        <dbReference type="EMBL" id="GLI37511.1"/>
    </source>
</evidence>
<keyword evidence="1" id="KW-0812">Transmembrane</keyword>
<evidence type="ECO:0000313" key="3">
    <source>
        <dbReference type="Proteomes" id="UP001144352"/>
    </source>
</evidence>
<dbReference type="EMBL" id="BSDS01000001">
    <property type="protein sequence ID" value="GLI37511.1"/>
    <property type="molecule type" value="Genomic_DNA"/>
</dbReference>
<keyword evidence="1" id="KW-0472">Membrane</keyword>
<name>A0A9W6FZ31_9BACT</name>
<dbReference type="AlphaFoldDB" id="A0A9W6FZ31"/>
<accession>A0A9W6FZ31</accession>
<reference evidence="2" key="1">
    <citation type="submission" date="2022-12" db="EMBL/GenBank/DDBJ databases">
        <title>Reference genome sequencing for broad-spectrum identification of bacterial and archaeal isolates by mass spectrometry.</title>
        <authorList>
            <person name="Sekiguchi Y."/>
            <person name="Tourlousse D.M."/>
        </authorList>
    </citation>
    <scope>NUCLEOTIDE SEQUENCE</scope>
    <source>
        <strain evidence="2">H2</strain>
    </source>
</reference>
<comment type="caution">
    <text evidence="2">The sequence shown here is derived from an EMBL/GenBank/DDBJ whole genome shotgun (WGS) entry which is preliminary data.</text>
</comment>
<sequence>MAYMLLRYKKPLILRCAMWIIKDFIRTVREGAANGDRPVLAAMFCLFVLSLALIAYGLAK</sequence>
<gene>
    <name evidence="2" type="ORF">GHYDROH2_10120</name>
</gene>
<dbReference type="RefSeq" id="WP_214185969.1">
    <property type="nucleotide sequence ID" value="NZ_JAHCZI010000003.1"/>
</dbReference>
<organism evidence="2 3">
    <name type="scientific">Geobacter hydrogenophilus</name>
    <dbReference type="NCBI Taxonomy" id="40983"/>
    <lineage>
        <taxon>Bacteria</taxon>
        <taxon>Pseudomonadati</taxon>
        <taxon>Thermodesulfobacteriota</taxon>
        <taxon>Desulfuromonadia</taxon>
        <taxon>Geobacterales</taxon>
        <taxon>Geobacteraceae</taxon>
        <taxon>Geobacter</taxon>
    </lineage>
</organism>
<protein>
    <submittedName>
        <fullName evidence="2">Uncharacterized protein</fullName>
    </submittedName>
</protein>
<keyword evidence="1" id="KW-1133">Transmembrane helix</keyword>